<keyword evidence="3" id="KW-1185">Reference proteome</keyword>
<evidence type="ECO:0000256" key="1">
    <source>
        <dbReference type="SAM" id="SignalP"/>
    </source>
</evidence>
<feature type="chain" id="PRO_5046192416" description="DUF4595 domain-containing protein" evidence="1">
    <location>
        <begin position="21"/>
        <end position="288"/>
    </location>
</feature>
<dbReference type="Proteomes" id="UP000626242">
    <property type="component" value="Unassembled WGS sequence"/>
</dbReference>
<reference evidence="2 3" key="1">
    <citation type="submission" date="2020-08" db="EMBL/GenBank/DDBJ databases">
        <title>A Genomic Blueprint of the Chicken Gut Microbiome.</title>
        <authorList>
            <person name="Gilroy R."/>
            <person name="Ravi A."/>
            <person name="Getino M."/>
            <person name="Pursley I."/>
            <person name="Horton D.L."/>
            <person name="Alikhan N.-F."/>
            <person name="Baker D."/>
            <person name="Gharbi K."/>
            <person name="Hall N."/>
            <person name="Watson M."/>
            <person name="Adriaenssens E.M."/>
            <person name="Foster-Nyarko E."/>
            <person name="Jarju S."/>
            <person name="Secka A."/>
            <person name="Antonio M."/>
            <person name="Oren A."/>
            <person name="Chaudhuri R."/>
            <person name="La Ragione R.M."/>
            <person name="Hildebrand F."/>
            <person name="Pallen M.J."/>
        </authorList>
    </citation>
    <scope>NUCLEOTIDE SEQUENCE [LARGE SCALE GENOMIC DNA]</scope>
    <source>
        <strain evidence="2 3">Sa1CVA4</strain>
    </source>
</reference>
<gene>
    <name evidence="2" type="ORF">H9628_03665</name>
</gene>
<dbReference type="EMBL" id="JACSPS010000001">
    <property type="protein sequence ID" value="MBD8017560.1"/>
    <property type="molecule type" value="Genomic_DNA"/>
</dbReference>
<evidence type="ECO:0000313" key="2">
    <source>
        <dbReference type="EMBL" id="MBD8017560.1"/>
    </source>
</evidence>
<evidence type="ECO:0008006" key="4">
    <source>
        <dbReference type="Google" id="ProtNLM"/>
    </source>
</evidence>
<proteinExistence type="predicted"/>
<keyword evidence="1" id="KW-0732">Signal</keyword>
<dbReference type="PROSITE" id="PS51257">
    <property type="entry name" value="PROKAR_LIPOPROTEIN"/>
    <property type="match status" value="1"/>
</dbReference>
<accession>A0ABR8WKG8</accession>
<organism evidence="2 3">
    <name type="scientific">Kaistella pullorum</name>
    <dbReference type="NCBI Taxonomy" id="2763074"/>
    <lineage>
        <taxon>Bacteria</taxon>
        <taxon>Pseudomonadati</taxon>
        <taxon>Bacteroidota</taxon>
        <taxon>Flavobacteriia</taxon>
        <taxon>Flavobacteriales</taxon>
        <taxon>Weeksellaceae</taxon>
        <taxon>Chryseobacterium group</taxon>
        <taxon>Kaistella</taxon>
    </lineage>
</organism>
<name>A0ABR8WKG8_9FLAO</name>
<feature type="signal peptide" evidence="1">
    <location>
        <begin position="1"/>
        <end position="20"/>
    </location>
</feature>
<dbReference type="RefSeq" id="WP_251832761.1">
    <property type="nucleotide sequence ID" value="NZ_JACSPS010000001.1"/>
</dbReference>
<evidence type="ECO:0000313" key="3">
    <source>
        <dbReference type="Proteomes" id="UP000626242"/>
    </source>
</evidence>
<protein>
    <recommendedName>
        <fullName evidence="4">DUF4595 domain-containing protein</fullName>
    </recommendedName>
</protein>
<sequence length="288" mass="30948">MQTIKSFLILIISLTFVVSCQPGRDENGDLLFGLDTDAPTGGGGSGTSKLLHKLTAPDGSGGNYTITYNYALGKLTNVRSSDNSVSYDLIYDNNNISKIKVVQDDGGTVTTTNFDISYTNGKFTEAKGTGVEDSGNSFNNTITASYAAGKVSKIVSKMQGIDISDPTVTYDMFTMQNDITYSGNNISVWKSTMSMPPITIPPIVLTANFSDYDSYKNPFNTLPEVFNIVSAVFGTDTTPVTAFSANNYIKVSVEGQTVTYTYTYDADGYPTKAAASENAGTLTFEYTK</sequence>
<comment type="caution">
    <text evidence="2">The sequence shown here is derived from an EMBL/GenBank/DDBJ whole genome shotgun (WGS) entry which is preliminary data.</text>
</comment>